<dbReference type="RefSeq" id="WP_079940726.1">
    <property type="nucleotide sequence ID" value="NZ_CP019655.1"/>
</dbReference>
<dbReference type="InterPro" id="IPR050248">
    <property type="entry name" value="Polysacc_deacetylase_ArnD"/>
</dbReference>
<gene>
    <name evidence="2" type="primary">yheN2_2</name>
    <name evidence="2" type="ORF">ERICIII_02573</name>
</gene>
<dbReference type="PANTHER" id="PTHR10587">
    <property type="entry name" value="GLYCOSYL TRANSFERASE-RELATED"/>
    <property type="match status" value="1"/>
</dbReference>
<dbReference type="GeneID" id="64219239"/>
<reference evidence="3" key="1">
    <citation type="submission" date="2017-02" db="EMBL/GenBank/DDBJ databases">
        <title>Delineation of Paenibacillus larvae strains originating from foulbrood outbreaks.</title>
        <authorList>
            <person name="Beims H."/>
            <person name="Bunk B."/>
            <person name="Sproeer C."/>
            <person name="Mohr K.I."/>
            <person name="Pradella S."/>
            <person name="Guenther G."/>
            <person name="Rohde M."/>
            <person name="von der Ohe W."/>
            <person name="Steinert M."/>
        </authorList>
    </citation>
    <scope>NUCLEOTIDE SEQUENCE [LARGE SCALE GENOMIC DNA]</scope>
    <source>
        <strain evidence="3">Eric_III</strain>
    </source>
</reference>
<dbReference type="Proteomes" id="UP000239833">
    <property type="component" value="Chromosome"/>
</dbReference>
<dbReference type="GO" id="GO:0016810">
    <property type="term" value="F:hydrolase activity, acting on carbon-nitrogen (but not peptide) bonds"/>
    <property type="evidence" value="ECO:0007669"/>
    <property type="project" value="InterPro"/>
</dbReference>
<dbReference type="InterPro" id="IPR011330">
    <property type="entry name" value="Glyco_hydro/deAcase_b/a-brl"/>
</dbReference>
<name>A0A2L1UEU6_9BACL</name>
<dbReference type="Gene3D" id="3.20.20.370">
    <property type="entry name" value="Glycoside hydrolase/deacetylase"/>
    <property type="match status" value="1"/>
</dbReference>
<accession>A0A2L1UEU6</accession>
<evidence type="ECO:0000313" key="3">
    <source>
        <dbReference type="Proteomes" id="UP000239833"/>
    </source>
</evidence>
<dbReference type="Pfam" id="PF01522">
    <property type="entry name" value="Polysacc_deac_1"/>
    <property type="match status" value="1"/>
</dbReference>
<dbReference type="PANTHER" id="PTHR10587:SF125">
    <property type="entry name" value="POLYSACCHARIDE DEACETYLASE YHEN-RELATED"/>
    <property type="match status" value="1"/>
</dbReference>
<dbReference type="CDD" id="cd10944">
    <property type="entry name" value="CE4_SmPgdA_like"/>
    <property type="match status" value="1"/>
</dbReference>
<dbReference type="STRING" id="147375.BXP28_04400"/>
<feature type="domain" description="NodB homology" evidence="1">
    <location>
        <begin position="75"/>
        <end position="259"/>
    </location>
</feature>
<protein>
    <submittedName>
        <fullName evidence="2">Putative polysaccharide deacetylase YheN</fullName>
    </submittedName>
</protein>
<sequence length="277" mass="31701" precursor="true">MRQRSDKARRKKIVGRTLLAVVCLLIGIGIYSLFSSVVLSVDAKEHHETPASFPAYEVVNMNKNSPIEYGGVKRKIVYLTFDDGPSPYQGEFLDVLKQNNVKATFFMVGQNMTPEREANMKRVVEEGHYAGLHSFTHDYKRLYKSGGSANFIEENKKTAALIKKITGSDPHLIRAPYGSAPQIGEAFRGDIANAGFKLWDWTIDSEDWKYLDHPARIMNNVIPNLHRDVEVILFHEKKTTLDILPQIIHDIRAKGYEFEAYNEKDHFPLNFHHDNRL</sequence>
<dbReference type="EMBL" id="CP019655">
    <property type="protein sequence ID" value="AVF26713.1"/>
    <property type="molecule type" value="Genomic_DNA"/>
</dbReference>
<dbReference type="GO" id="GO:0005975">
    <property type="term" value="P:carbohydrate metabolic process"/>
    <property type="evidence" value="ECO:0007669"/>
    <property type="project" value="InterPro"/>
</dbReference>
<dbReference type="InterPro" id="IPR002509">
    <property type="entry name" value="NODB_dom"/>
</dbReference>
<organism evidence="2 3">
    <name type="scientific">Paenibacillus larvae subsp. larvae</name>
    <dbReference type="NCBI Taxonomy" id="147375"/>
    <lineage>
        <taxon>Bacteria</taxon>
        <taxon>Bacillati</taxon>
        <taxon>Bacillota</taxon>
        <taxon>Bacilli</taxon>
        <taxon>Bacillales</taxon>
        <taxon>Paenibacillaceae</taxon>
        <taxon>Paenibacillus</taxon>
    </lineage>
</organism>
<dbReference type="SUPFAM" id="SSF88713">
    <property type="entry name" value="Glycoside hydrolase/deacetylase"/>
    <property type="match status" value="1"/>
</dbReference>
<proteinExistence type="predicted"/>
<dbReference type="PROSITE" id="PS51677">
    <property type="entry name" value="NODB"/>
    <property type="match status" value="1"/>
</dbReference>
<evidence type="ECO:0000313" key="2">
    <source>
        <dbReference type="EMBL" id="AVF26713.1"/>
    </source>
</evidence>
<evidence type="ECO:0000259" key="1">
    <source>
        <dbReference type="PROSITE" id="PS51677"/>
    </source>
</evidence>
<dbReference type="AlphaFoldDB" id="A0A2L1UEU6"/>